<evidence type="ECO:0000313" key="1">
    <source>
        <dbReference type="EMBL" id="MBB6145857.1"/>
    </source>
</evidence>
<dbReference type="AlphaFoldDB" id="A0A841JZQ6"/>
<comment type="caution">
    <text evidence="1">The sequence shown here is derived from an EMBL/GenBank/DDBJ whole genome shotgun (WGS) entry which is preliminary data.</text>
</comment>
<dbReference type="RefSeq" id="WP_156186070.1">
    <property type="nucleotide sequence ID" value="NZ_JACHEK010000008.1"/>
</dbReference>
<proteinExistence type="predicted"/>
<keyword evidence="2" id="KW-1185">Reference proteome</keyword>
<sequence>MPTKAIRKSGLDDPSLRSPLPIHGWLEDHAEPDHRLPADRDADLAFSIHLFRLTVPQQRRPIRILIVAAIDIYGIYEGLGSRSQCSKWLNRLSGGTISKRHRENLLRILDMHSYAALPELWIPPDRLDFLGFQRVDG</sequence>
<dbReference type="Proteomes" id="UP000538666">
    <property type="component" value="Unassembled WGS sequence"/>
</dbReference>
<accession>A0A841JZQ6</accession>
<gene>
    <name evidence="1" type="ORF">HNQ77_003827</name>
</gene>
<name>A0A841JZQ6_9BACT</name>
<protein>
    <submittedName>
        <fullName evidence="1">Uncharacterized protein</fullName>
    </submittedName>
</protein>
<reference evidence="1 2" key="1">
    <citation type="submission" date="2020-08" db="EMBL/GenBank/DDBJ databases">
        <title>Genomic Encyclopedia of Type Strains, Phase IV (KMG-IV): sequencing the most valuable type-strain genomes for metagenomic binning, comparative biology and taxonomic classification.</title>
        <authorList>
            <person name="Goeker M."/>
        </authorList>
    </citation>
    <scope>NUCLEOTIDE SEQUENCE [LARGE SCALE GENOMIC DNA]</scope>
    <source>
        <strain evidence="1 2">DSM 103733</strain>
    </source>
</reference>
<dbReference type="EMBL" id="JACHEK010000008">
    <property type="protein sequence ID" value="MBB6145857.1"/>
    <property type="molecule type" value="Genomic_DNA"/>
</dbReference>
<evidence type="ECO:0000313" key="2">
    <source>
        <dbReference type="Proteomes" id="UP000538666"/>
    </source>
</evidence>
<organism evidence="1 2">
    <name type="scientific">Silvibacterium bohemicum</name>
    <dbReference type="NCBI Taxonomy" id="1577686"/>
    <lineage>
        <taxon>Bacteria</taxon>
        <taxon>Pseudomonadati</taxon>
        <taxon>Acidobacteriota</taxon>
        <taxon>Terriglobia</taxon>
        <taxon>Terriglobales</taxon>
        <taxon>Acidobacteriaceae</taxon>
        <taxon>Silvibacterium</taxon>
    </lineage>
</organism>